<accession>A0A8I1YHK5</accession>
<evidence type="ECO:0000313" key="2">
    <source>
        <dbReference type="Proteomes" id="UP000673383"/>
    </source>
</evidence>
<dbReference type="AlphaFoldDB" id="A0A8I1YHK5"/>
<sequence length="100" mass="11284">MLACRPRSVADEFTYRKWNNVKGSDIRTAQKRDELLSRLQDFGHSNPNVCRRNAHSLSEAHDLELITAINEALKEAIKAVPETFSAVTWSAERFAARALA</sequence>
<dbReference type="RefSeq" id="WP_168857689.1">
    <property type="nucleotide sequence ID" value="NZ_CP126003.1"/>
</dbReference>
<proteinExistence type="predicted"/>
<comment type="caution">
    <text evidence="1">The sequence shown here is derived from an EMBL/GenBank/DDBJ whole genome shotgun (WGS) entry which is preliminary data.</text>
</comment>
<reference evidence="1" key="1">
    <citation type="submission" date="2021-02" db="EMBL/GenBank/DDBJ databases">
        <title>Genomic Encyclopedia of Type Strains, Phase IV (KMG-V): Genome sequencing to study the core and pangenomes of soil and plant-associated prokaryotes.</title>
        <authorList>
            <person name="Whitman W."/>
        </authorList>
    </citation>
    <scope>NUCLEOTIDE SEQUENCE</scope>
    <source>
        <strain evidence="1">USDA 406</strain>
    </source>
</reference>
<name>A0A8I1YHK5_BRAEL</name>
<dbReference type="EMBL" id="JAFICZ010000001">
    <property type="protein sequence ID" value="MBP1299866.1"/>
    <property type="molecule type" value="Genomic_DNA"/>
</dbReference>
<gene>
    <name evidence="1" type="ORF">JOH49_009619</name>
</gene>
<organism evidence="1 2">
    <name type="scientific">Bradyrhizobium elkanii</name>
    <dbReference type="NCBI Taxonomy" id="29448"/>
    <lineage>
        <taxon>Bacteria</taxon>
        <taxon>Pseudomonadati</taxon>
        <taxon>Pseudomonadota</taxon>
        <taxon>Alphaproteobacteria</taxon>
        <taxon>Hyphomicrobiales</taxon>
        <taxon>Nitrobacteraceae</taxon>
        <taxon>Bradyrhizobium</taxon>
    </lineage>
</organism>
<dbReference type="Proteomes" id="UP000673383">
    <property type="component" value="Unassembled WGS sequence"/>
</dbReference>
<protein>
    <submittedName>
        <fullName evidence="1">Uncharacterized protein</fullName>
    </submittedName>
</protein>
<evidence type="ECO:0000313" key="1">
    <source>
        <dbReference type="EMBL" id="MBP1299866.1"/>
    </source>
</evidence>